<dbReference type="PANTHER" id="PTHR12045">
    <property type="entry name" value="ALLANTOICASE"/>
    <property type="match status" value="1"/>
</dbReference>
<dbReference type="NCBIfam" id="TIGR02961">
    <property type="entry name" value="allantoicase"/>
    <property type="match status" value="1"/>
</dbReference>
<feature type="domain" description="Allantoicase" evidence="2">
    <location>
        <begin position="33"/>
        <end position="189"/>
    </location>
</feature>
<sequence>MTKIPALPYQVVKADKIEETFKDCIDLAVSKRGGKVLTATDEWFAEAQNILNDHAPITRPDHFVPSGAWFDGWQTRRHNAHYDWCVIELAHPGTIEGFEIDTAFLTGNHAPFISVEGFKDTSNACKTKPRTHEQWAGVEWTPLLEKSPLEANIRHGYKFETPTDDFFTHVRFCMYPDGGVSRFRCFGKLQTFYPENKHEMHDLAAASSGSTVTEFSDAHYGHPSNMLLPGRGHDMSDGWETRRSRTPGHVDFAVIKLGRPGHVASIEVDTAHYKGNAPKAVSIAGFEIGSDEPIMLLDQKPLLPHRQNFFEVAGDLTDRRIATIRVIMIPDGGIKRVRIWGSSQLPAVQPEDSLIGFRQELPDENTWNIRKHEPTAIRV</sequence>
<dbReference type="PIRSF" id="PIRSF016516">
    <property type="entry name" value="Allantoicase"/>
    <property type="match status" value="1"/>
</dbReference>
<accession>A0AAD4DG10</accession>
<dbReference type="InterPro" id="IPR015908">
    <property type="entry name" value="Allantoicase_dom"/>
</dbReference>
<organism evidence="3 4">
    <name type="scientific">Linnemannia exigua</name>
    <dbReference type="NCBI Taxonomy" id="604196"/>
    <lineage>
        <taxon>Eukaryota</taxon>
        <taxon>Fungi</taxon>
        <taxon>Fungi incertae sedis</taxon>
        <taxon>Mucoromycota</taxon>
        <taxon>Mortierellomycotina</taxon>
        <taxon>Mortierellomycetes</taxon>
        <taxon>Mortierellales</taxon>
        <taxon>Mortierellaceae</taxon>
        <taxon>Linnemannia</taxon>
    </lineage>
</organism>
<dbReference type="Proteomes" id="UP001194580">
    <property type="component" value="Unassembled WGS sequence"/>
</dbReference>
<dbReference type="InterPro" id="IPR005164">
    <property type="entry name" value="Allantoicase"/>
</dbReference>
<dbReference type="HAMAP" id="MF_00813">
    <property type="entry name" value="Allantoicase"/>
    <property type="match status" value="1"/>
</dbReference>
<dbReference type="EMBL" id="JAAAIL010000330">
    <property type="protein sequence ID" value="KAG0276859.1"/>
    <property type="molecule type" value="Genomic_DNA"/>
</dbReference>
<comment type="caution">
    <text evidence="3">The sequence shown here is derived from an EMBL/GenBank/DDBJ whole genome shotgun (WGS) entry which is preliminary data.</text>
</comment>
<dbReference type="InterPro" id="IPR008979">
    <property type="entry name" value="Galactose-bd-like_sf"/>
</dbReference>
<dbReference type="GO" id="GO:0000256">
    <property type="term" value="P:allantoin catabolic process"/>
    <property type="evidence" value="ECO:0007669"/>
    <property type="project" value="InterPro"/>
</dbReference>
<dbReference type="AlphaFoldDB" id="A0AAD4DG10"/>
<proteinExistence type="inferred from homology"/>
<dbReference type="Gene3D" id="2.60.120.260">
    <property type="entry name" value="Galactose-binding domain-like"/>
    <property type="match status" value="2"/>
</dbReference>
<evidence type="ECO:0000259" key="2">
    <source>
        <dbReference type="Pfam" id="PF03561"/>
    </source>
</evidence>
<name>A0AAD4DG10_9FUNG</name>
<protein>
    <submittedName>
        <fullName evidence="3">Allantoicase</fullName>
    </submittedName>
</protein>
<evidence type="ECO:0000313" key="4">
    <source>
        <dbReference type="Proteomes" id="UP001194580"/>
    </source>
</evidence>
<comment type="similarity">
    <text evidence="1">Belongs to the allantoicase family.</text>
</comment>
<evidence type="ECO:0000256" key="1">
    <source>
        <dbReference type="ARBA" id="ARBA00009242"/>
    </source>
</evidence>
<feature type="domain" description="Allantoicase" evidence="2">
    <location>
        <begin position="209"/>
        <end position="343"/>
    </location>
</feature>
<dbReference type="GO" id="GO:0004037">
    <property type="term" value="F:allantoicase activity"/>
    <property type="evidence" value="ECO:0007669"/>
    <property type="project" value="InterPro"/>
</dbReference>
<gene>
    <name evidence="3" type="primary">DAL2_2</name>
    <name evidence="3" type="ORF">BGZ95_006940</name>
</gene>
<dbReference type="PANTHER" id="PTHR12045:SF3">
    <property type="entry name" value="INACTIVE ALLANTOICASE-RELATED"/>
    <property type="match status" value="1"/>
</dbReference>
<evidence type="ECO:0000313" key="3">
    <source>
        <dbReference type="EMBL" id="KAG0276859.1"/>
    </source>
</evidence>
<keyword evidence="4" id="KW-1185">Reference proteome</keyword>
<dbReference type="Pfam" id="PF03561">
    <property type="entry name" value="Allantoicase"/>
    <property type="match status" value="2"/>
</dbReference>
<reference evidence="3" key="1">
    <citation type="journal article" date="2020" name="Fungal Divers.">
        <title>Resolving the Mortierellaceae phylogeny through synthesis of multi-gene phylogenetics and phylogenomics.</title>
        <authorList>
            <person name="Vandepol N."/>
            <person name="Liber J."/>
            <person name="Desiro A."/>
            <person name="Na H."/>
            <person name="Kennedy M."/>
            <person name="Barry K."/>
            <person name="Grigoriev I.V."/>
            <person name="Miller A.N."/>
            <person name="O'Donnell K."/>
            <person name="Stajich J.E."/>
            <person name="Bonito G."/>
        </authorList>
    </citation>
    <scope>NUCLEOTIDE SEQUENCE</scope>
    <source>
        <strain evidence="3">NRRL 28262</strain>
    </source>
</reference>
<dbReference type="SUPFAM" id="SSF49785">
    <property type="entry name" value="Galactose-binding domain-like"/>
    <property type="match status" value="2"/>
</dbReference>